<keyword evidence="3 7" id="KW-0489">Methyltransferase</keyword>
<dbReference type="SUPFAM" id="SSF53790">
    <property type="entry name" value="Tetrapyrrole methylase"/>
    <property type="match status" value="1"/>
</dbReference>
<dbReference type="InterPro" id="IPR014776">
    <property type="entry name" value="4pyrrole_Mease_sub2"/>
</dbReference>
<dbReference type="Gene3D" id="3.30.950.10">
    <property type="entry name" value="Methyltransferase, Cobalt-precorrin-4 Transmethylase, Domain 2"/>
    <property type="match status" value="1"/>
</dbReference>
<accession>A0A368VGL8</accession>
<dbReference type="GO" id="GO:0008276">
    <property type="term" value="F:protein methyltransferase activity"/>
    <property type="evidence" value="ECO:0007669"/>
    <property type="project" value="InterPro"/>
</dbReference>
<dbReference type="InterPro" id="IPR006365">
    <property type="entry name" value="Cbl_synth_CobL"/>
</dbReference>
<keyword evidence="8" id="KW-1185">Reference proteome</keyword>
<dbReference type="GO" id="GO:0032259">
    <property type="term" value="P:methylation"/>
    <property type="evidence" value="ECO:0007669"/>
    <property type="project" value="UniProtKB-KW"/>
</dbReference>
<proteinExistence type="predicted"/>
<keyword evidence="2" id="KW-0169">Cobalamin biosynthesis</keyword>
<comment type="pathway">
    <text evidence="1">Cofactor biosynthesis; adenosylcobalamin biosynthesis.</text>
</comment>
<dbReference type="AlphaFoldDB" id="A0A368VGL8"/>
<evidence type="ECO:0000256" key="4">
    <source>
        <dbReference type="ARBA" id="ARBA00022679"/>
    </source>
</evidence>
<sequence length="400" mass="41148">MTVTVIGIDGGPLPDGAEDALRSAKLVVGAHRHLQAHAPEHVRALELGSLDSALGALSSLTGDENGVVLASGDPGFFGMLRALREKGIRCSVLPAVSSIQRLAARLGRPWDDVSVVSAHGRDLTRALNVCRARSAVVVLTAPGAGPAQLGSGLAGWRRTMIVGEDLDGAHEKLTTVEPSEAAERTWRDPNIVLCLSDPDTVPARGWHAGGEPLPPDGWALPEDDFSHRNSMITKSEVRAVAVSKLAPRPGTLVWDVGAGSGSVAVECARLGAAVIAVESDQAQVVRLVANAAGHGVDVRVEDGAAPRALRELPRPDSVFVGGGGSEAVTACAHAGASRVVVALAALDRVASTRDVLRNAGYAVEGVQLTANRLAGLPDGSSRLEAANPVVLLSGTREGDG</sequence>
<evidence type="ECO:0000256" key="1">
    <source>
        <dbReference type="ARBA" id="ARBA00004953"/>
    </source>
</evidence>
<feature type="domain" description="Tetrapyrrole methylase" evidence="6">
    <location>
        <begin position="16"/>
        <end position="149"/>
    </location>
</feature>
<dbReference type="PIRSF" id="PIRSF036428">
    <property type="entry name" value="CobL"/>
    <property type="match status" value="1"/>
</dbReference>
<dbReference type="OrthoDB" id="9787825at2"/>
<dbReference type="CDD" id="cd11644">
    <property type="entry name" value="Precorrin-6Y-MT"/>
    <property type="match status" value="1"/>
</dbReference>
<dbReference type="InterPro" id="IPR035996">
    <property type="entry name" value="4pyrrol_Methylase_sf"/>
</dbReference>
<dbReference type="NCBIfam" id="TIGR02467">
    <property type="entry name" value="CbiE"/>
    <property type="match status" value="1"/>
</dbReference>
<keyword evidence="5" id="KW-0949">S-adenosyl-L-methionine</keyword>
<dbReference type="EMBL" id="QPJC01000014">
    <property type="protein sequence ID" value="RCW39793.1"/>
    <property type="molecule type" value="Genomic_DNA"/>
</dbReference>
<organism evidence="7 8">
    <name type="scientific">Halopolyspora algeriensis</name>
    <dbReference type="NCBI Taxonomy" id="1500506"/>
    <lineage>
        <taxon>Bacteria</taxon>
        <taxon>Bacillati</taxon>
        <taxon>Actinomycetota</taxon>
        <taxon>Actinomycetes</taxon>
        <taxon>Actinomycetes incertae sedis</taxon>
        <taxon>Halopolyspora</taxon>
    </lineage>
</organism>
<dbReference type="PANTHER" id="PTHR43182:SF1">
    <property type="entry name" value="COBALT-PRECORRIN-7 C(5)-METHYLTRANSFERASE"/>
    <property type="match status" value="1"/>
</dbReference>
<keyword evidence="4 7" id="KW-0808">Transferase</keyword>
<dbReference type="InterPro" id="IPR012818">
    <property type="entry name" value="CbiE"/>
</dbReference>
<reference evidence="7 8" key="1">
    <citation type="submission" date="2018-07" db="EMBL/GenBank/DDBJ databases">
        <title>Genomic Encyclopedia of Type Strains, Phase III (KMG-III): the genomes of soil and plant-associated and newly described type strains.</title>
        <authorList>
            <person name="Whitman W."/>
        </authorList>
    </citation>
    <scope>NUCLEOTIDE SEQUENCE [LARGE SCALE GENOMIC DNA]</scope>
    <source>
        <strain evidence="7 8">CECT 8575</strain>
    </source>
</reference>
<dbReference type="Pfam" id="PF00590">
    <property type="entry name" value="TP_methylase"/>
    <property type="match status" value="1"/>
</dbReference>
<evidence type="ECO:0000313" key="8">
    <source>
        <dbReference type="Proteomes" id="UP000253495"/>
    </source>
</evidence>
<dbReference type="Gene3D" id="3.40.50.150">
    <property type="entry name" value="Vaccinia Virus protein VP39"/>
    <property type="match status" value="1"/>
</dbReference>
<gene>
    <name evidence="7" type="ORF">DFQ14_11455</name>
</gene>
<dbReference type="SUPFAM" id="SSF53335">
    <property type="entry name" value="S-adenosyl-L-methionine-dependent methyltransferases"/>
    <property type="match status" value="1"/>
</dbReference>
<dbReference type="InterPro" id="IPR029063">
    <property type="entry name" value="SAM-dependent_MTases_sf"/>
</dbReference>
<dbReference type="GO" id="GO:0009236">
    <property type="term" value="P:cobalamin biosynthetic process"/>
    <property type="evidence" value="ECO:0007669"/>
    <property type="project" value="UniProtKB-UniPathway"/>
</dbReference>
<evidence type="ECO:0000256" key="3">
    <source>
        <dbReference type="ARBA" id="ARBA00022603"/>
    </source>
</evidence>
<dbReference type="InterPro" id="IPR050714">
    <property type="entry name" value="Cobalamin_biosynth_MTase"/>
</dbReference>
<dbReference type="Gene3D" id="3.40.1010.10">
    <property type="entry name" value="Cobalt-precorrin-4 Transmethylase, Domain 1"/>
    <property type="match status" value="1"/>
</dbReference>
<dbReference type="RefSeq" id="WP_114454638.1">
    <property type="nucleotide sequence ID" value="NZ_QPJC01000014.1"/>
</dbReference>
<protein>
    <submittedName>
        <fullName evidence="7">Precorrin-6Y C5,15-methyltransferase (Decarboxylating)</fullName>
    </submittedName>
</protein>
<dbReference type="InterPro" id="IPR014777">
    <property type="entry name" value="4pyrrole_Mease_sub1"/>
</dbReference>
<dbReference type="Proteomes" id="UP000253495">
    <property type="component" value="Unassembled WGS sequence"/>
</dbReference>
<comment type="caution">
    <text evidence="7">The sequence shown here is derived from an EMBL/GenBank/DDBJ whole genome shotgun (WGS) entry which is preliminary data.</text>
</comment>
<evidence type="ECO:0000256" key="2">
    <source>
        <dbReference type="ARBA" id="ARBA00022573"/>
    </source>
</evidence>
<evidence type="ECO:0000313" key="7">
    <source>
        <dbReference type="EMBL" id="RCW39793.1"/>
    </source>
</evidence>
<dbReference type="UniPathway" id="UPA00148"/>
<evidence type="ECO:0000256" key="5">
    <source>
        <dbReference type="ARBA" id="ARBA00022691"/>
    </source>
</evidence>
<name>A0A368VGL8_9ACTN</name>
<evidence type="ECO:0000259" key="6">
    <source>
        <dbReference type="Pfam" id="PF00590"/>
    </source>
</evidence>
<dbReference type="InterPro" id="IPR000878">
    <property type="entry name" value="4pyrrol_Mease"/>
</dbReference>
<dbReference type="PANTHER" id="PTHR43182">
    <property type="entry name" value="COBALT-PRECORRIN-6B C(15)-METHYLTRANSFERASE (DECARBOXYLATING)"/>
    <property type="match status" value="1"/>
</dbReference>